<dbReference type="GO" id="GO:0016757">
    <property type="term" value="F:glycosyltransferase activity"/>
    <property type="evidence" value="ECO:0007669"/>
    <property type="project" value="InterPro"/>
</dbReference>
<evidence type="ECO:0000259" key="1">
    <source>
        <dbReference type="Pfam" id="PF00534"/>
    </source>
</evidence>
<proteinExistence type="predicted"/>
<comment type="caution">
    <text evidence="2">The sequence shown here is derived from an EMBL/GenBank/DDBJ whole genome shotgun (WGS) entry which is preliminary data.</text>
</comment>
<sequence>MNYITYPGNIDIRRGGPSGYIANLEKGLDLINKKQNVSVISKENNVSREKNESLKKIVFNSLIGKNGFLAGKFGEKKFIRYRDAAIKKQLEEIKFTQSDIVYLHSVLDYNKFYDYNLKSKLILTPHTPESISDECVNLLKNSFNNTNLDLSNFKKKIKVLEENAFKSCEYFIFPSKESMEIYSTFVEDFDVIMKDKKIYYNLTGCQKLNHKLSREEFRKQHNIKKDAFVISYIGRHNKIKGFDILREVAKKINEIDKEIVFISGGTGDIKSESSNFIEVGWTNDPGSIVNASDLFILPNRNTYFDLVLLEVLSLGTPVLASNTGGNKTVAKLTEGIKLFENENVEEIVSQILNLKNNRNELPKMVDENLKCYNEYFTLEKFAERYTEILYKINNL</sequence>
<accession>A0A9X8NWF0</accession>
<dbReference type="RefSeq" id="WP_070179553.1">
    <property type="nucleotide sequence ID" value="NZ_JARPOZ010000001.1"/>
</dbReference>
<dbReference type="PANTHER" id="PTHR12526">
    <property type="entry name" value="GLYCOSYLTRANSFERASE"/>
    <property type="match status" value="1"/>
</dbReference>
<dbReference type="Gene3D" id="3.40.50.2000">
    <property type="entry name" value="Glycogen Phosphorylase B"/>
    <property type="match status" value="2"/>
</dbReference>
<evidence type="ECO:0000313" key="3">
    <source>
        <dbReference type="Proteomes" id="UP000253597"/>
    </source>
</evidence>
<dbReference type="PANTHER" id="PTHR12526:SF630">
    <property type="entry name" value="GLYCOSYLTRANSFERASE"/>
    <property type="match status" value="1"/>
</dbReference>
<dbReference type="Proteomes" id="UP000253597">
    <property type="component" value="Unassembled WGS sequence"/>
</dbReference>
<organism evidence="2 3">
    <name type="scientific">Bacillus cereus</name>
    <dbReference type="NCBI Taxonomy" id="1396"/>
    <lineage>
        <taxon>Bacteria</taxon>
        <taxon>Bacillati</taxon>
        <taxon>Bacillota</taxon>
        <taxon>Bacilli</taxon>
        <taxon>Bacillales</taxon>
        <taxon>Bacillaceae</taxon>
        <taxon>Bacillus</taxon>
        <taxon>Bacillus cereus group</taxon>
    </lineage>
</organism>
<dbReference type="SUPFAM" id="SSF53756">
    <property type="entry name" value="UDP-Glycosyltransferase/glycogen phosphorylase"/>
    <property type="match status" value="1"/>
</dbReference>
<feature type="domain" description="Glycosyl transferase family 1" evidence="1">
    <location>
        <begin position="214"/>
        <end position="368"/>
    </location>
</feature>
<dbReference type="Pfam" id="PF00534">
    <property type="entry name" value="Glycos_transf_1"/>
    <property type="match status" value="1"/>
</dbReference>
<protein>
    <submittedName>
        <fullName evidence="2">Glycosyltransferase</fullName>
    </submittedName>
</protein>
<dbReference type="InterPro" id="IPR001296">
    <property type="entry name" value="Glyco_trans_1"/>
</dbReference>
<evidence type="ECO:0000313" key="2">
    <source>
        <dbReference type="EMBL" id="RWQ75261.1"/>
    </source>
</evidence>
<gene>
    <name evidence="2" type="ORF">DR116_0009620</name>
</gene>
<name>A0A9X8NWF0_BACCE</name>
<dbReference type="AlphaFoldDB" id="A0A9X8NWF0"/>
<reference evidence="2 3" key="1">
    <citation type="submission" date="2019-01" db="EMBL/GenBank/DDBJ databases">
        <title>Draft genome sequence of heavy metal resistant Bacillus cereus NWUAB01.</title>
        <authorList>
            <person name="Babalola O."/>
            <person name="Aremu B.R."/>
            <person name="Ayangbenro A.S."/>
        </authorList>
    </citation>
    <scope>NUCLEOTIDE SEQUENCE [LARGE SCALE GENOMIC DNA]</scope>
    <source>
        <strain evidence="2 3">NWUAB01</strain>
    </source>
</reference>
<dbReference type="EMBL" id="QNGD03000004">
    <property type="protein sequence ID" value="RWQ75261.1"/>
    <property type="molecule type" value="Genomic_DNA"/>
</dbReference>
<dbReference type="CDD" id="cd03801">
    <property type="entry name" value="GT4_PimA-like"/>
    <property type="match status" value="1"/>
</dbReference>